<reference evidence="6 7" key="1">
    <citation type="submission" date="2020-02" db="EMBL/GenBank/DDBJ databases">
        <title>Paenibacillus sp. nov., isolated from rhizosphere soil of tomato.</title>
        <authorList>
            <person name="Weon H.-Y."/>
            <person name="Lee S.A."/>
        </authorList>
    </citation>
    <scope>NUCLEOTIDE SEQUENCE [LARGE SCALE GENOMIC DNA]</scope>
    <source>
        <strain evidence="6 7">14171R-81</strain>
    </source>
</reference>
<dbReference type="InterPro" id="IPR018060">
    <property type="entry name" value="HTH_AraC"/>
</dbReference>
<dbReference type="GO" id="GO:0043565">
    <property type="term" value="F:sequence-specific DNA binding"/>
    <property type="evidence" value="ECO:0007669"/>
    <property type="project" value="InterPro"/>
</dbReference>
<dbReference type="RefSeq" id="WP_162639706.1">
    <property type="nucleotide sequence ID" value="NZ_CP048286.1"/>
</dbReference>
<gene>
    <name evidence="6" type="ORF">GZH47_08550</name>
</gene>
<dbReference type="PANTHER" id="PTHR43280:SF28">
    <property type="entry name" value="HTH-TYPE TRANSCRIPTIONAL ACTIVATOR RHAS"/>
    <property type="match status" value="1"/>
</dbReference>
<dbReference type="Proteomes" id="UP000479114">
    <property type="component" value="Chromosome"/>
</dbReference>
<feature type="transmembrane region" description="Helical" evidence="4">
    <location>
        <begin position="307"/>
        <end position="326"/>
    </location>
</feature>
<dbReference type="EMBL" id="CP048286">
    <property type="protein sequence ID" value="QHW30897.1"/>
    <property type="molecule type" value="Genomic_DNA"/>
</dbReference>
<dbReference type="AlphaFoldDB" id="A0A6C0NXF9"/>
<evidence type="ECO:0000256" key="2">
    <source>
        <dbReference type="ARBA" id="ARBA00023125"/>
    </source>
</evidence>
<evidence type="ECO:0000256" key="4">
    <source>
        <dbReference type="SAM" id="Phobius"/>
    </source>
</evidence>
<protein>
    <submittedName>
        <fullName evidence="6">Helix-turn-helix domain-containing protein</fullName>
    </submittedName>
</protein>
<keyword evidence="7" id="KW-1185">Reference proteome</keyword>
<dbReference type="Pfam" id="PF12833">
    <property type="entry name" value="HTH_18"/>
    <property type="match status" value="1"/>
</dbReference>
<accession>A0A6C0NXF9</accession>
<dbReference type="SUPFAM" id="SSF46689">
    <property type="entry name" value="Homeodomain-like"/>
    <property type="match status" value="1"/>
</dbReference>
<dbReference type="Gene3D" id="6.10.340.10">
    <property type="match status" value="1"/>
</dbReference>
<dbReference type="KEGG" id="prz:GZH47_08550"/>
<evidence type="ECO:0000259" key="5">
    <source>
        <dbReference type="PROSITE" id="PS01124"/>
    </source>
</evidence>
<proteinExistence type="predicted"/>
<dbReference type="SMART" id="SM00342">
    <property type="entry name" value="HTH_ARAC"/>
    <property type="match status" value="1"/>
</dbReference>
<dbReference type="InterPro" id="IPR009057">
    <property type="entry name" value="Homeodomain-like_sf"/>
</dbReference>
<evidence type="ECO:0000313" key="7">
    <source>
        <dbReference type="Proteomes" id="UP000479114"/>
    </source>
</evidence>
<keyword evidence="3" id="KW-0804">Transcription</keyword>
<dbReference type="PRINTS" id="PR00032">
    <property type="entry name" value="HTHARAC"/>
</dbReference>
<feature type="domain" description="HTH araC/xylS-type" evidence="5">
    <location>
        <begin position="678"/>
        <end position="777"/>
    </location>
</feature>
<evidence type="ECO:0000256" key="3">
    <source>
        <dbReference type="ARBA" id="ARBA00023163"/>
    </source>
</evidence>
<sequence length="781" mass="88077">MKMLHFYKSKRYLLRMLLSITILLVILLSLSSAVIHYSAEHRVLQMQQEANRKVMSQINHNMTFMQEIVNNISLSLYNDERFYFPLMSNSAQEDIDIIYSINQLNKVMDSQSFLHSILVYNGHNDKTYALGPLADWMEESYMTSRLVDMIKKPEKLPQLQLIPMNFSGRPHAVDFFSVIIYESFNNVNDHESAIVLNVKPEWVFDNLKVVNGFSAPNASSIFLMDKDGGFILSGEEKNLPELNDLSYALSRDQSGNDESFGFFSHKFRGSGNSIVSYLQMGIPGWKVIGVQPYNAVLGGISQMRETFAIVIASFLLLAVVVSFALAHKLYRPIEALLSRITRHGGVTEHAPEPIHDELAYVGRVYGQMAEKLIVVTDEKEKQKDIVRHSYLRSILTSSSSFSRHQFESCIDKYGLGVDPAGPFLVAVAKVDDYAAVLSRTNESERRLYAFAVTNIAGEILVPLKISCEMVDARGDHLVLLLSGGALGAELPELPDLLRRLQDIMLDYYKLSLSLSFSVISRSHDTITDQYADALHYSMYKIVHGRRSLLTPDLVRPNAAHTEHAVSSDMEKKLTEAIKTNDLSAMEASADHLLASLRDCHYDSIIHGALHVVDVIKTTIREINQNRISSLPVDLSTLSRQVLDEETLVDISALIQSALRDIHDKRRGAEQDTNAALVDAIKDIIDNHYADMNLSLQGISATLKMTSAYVGRLFKQSELVSVGEYLNEVRLTRAREYLETKNFSIKEIMELVGYVNESTFFKLFKKKYGVTPKEYRLKSNIG</sequence>
<keyword evidence="2" id="KW-0238">DNA-binding</keyword>
<dbReference type="PROSITE" id="PS01124">
    <property type="entry name" value="HTH_ARAC_FAMILY_2"/>
    <property type="match status" value="1"/>
</dbReference>
<organism evidence="6 7">
    <name type="scientific">Paenibacillus rhizovicinus</name>
    <dbReference type="NCBI Taxonomy" id="2704463"/>
    <lineage>
        <taxon>Bacteria</taxon>
        <taxon>Bacillati</taxon>
        <taxon>Bacillota</taxon>
        <taxon>Bacilli</taxon>
        <taxon>Bacillales</taxon>
        <taxon>Paenibacillaceae</taxon>
        <taxon>Paenibacillus</taxon>
    </lineage>
</organism>
<evidence type="ECO:0000313" key="6">
    <source>
        <dbReference type="EMBL" id="QHW30897.1"/>
    </source>
</evidence>
<keyword evidence="4" id="KW-0472">Membrane</keyword>
<dbReference type="InterPro" id="IPR020449">
    <property type="entry name" value="Tscrpt_reg_AraC-type_HTH"/>
</dbReference>
<keyword evidence="4" id="KW-0812">Transmembrane</keyword>
<dbReference type="Gene3D" id="1.10.10.60">
    <property type="entry name" value="Homeodomain-like"/>
    <property type="match status" value="2"/>
</dbReference>
<keyword evidence="4" id="KW-1133">Transmembrane helix</keyword>
<keyword evidence="1" id="KW-0805">Transcription regulation</keyword>
<evidence type="ECO:0000256" key="1">
    <source>
        <dbReference type="ARBA" id="ARBA00023015"/>
    </source>
</evidence>
<name>A0A6C0NXF9_9BACL</name>
<dbReference type="GO" id="GO:0003700">
    <property type="term" value="F:DNA-binding transcription factor activity"/>
    <property type="evidence" value="ECO:0007669"/>
    <property type="project" value="InterPro"/>
</dbReference>
<dbReference type="PANTHER" id="PTHR43280">
    <property type="entry name" value="ARAC-FAMILY TRANSCRIPTIONAL REGULATOR"/>
    <property type="match status" value="1"/>
</dbReference>